<keyword evidence="1 5" id="KW-0479">Metal-binding</keyword>
<dbReference type="SMART" id="SM00356">
    <property type="entry name" value="ZnF_C3H1"/>
    <property type="match status" value="1"/>
</dbReference>
<feature type="zinc finger region" description="C3H1-type" evidence="5">
    <location>
        <begin position="543"/>
        <end position="571"/>
    </location>
</feature>
<dbReference type="InterPro" id="IPR035441">
    <property type="entry name" value="TFIIS/LEDGF_dom_sf"/>
</dbReference>
<dbReference type="GO" id="GO:0005634">
    <property type="term" value="C:nucleus"/>
    <property type="evidence" value="ECO:0007669"/>
    <property type="project" value="UniProtKB-SubCell"/>
</dbReference>
<dbReference type="SUPFAM" id="SSF90229">
    <property type="entry name" value="CCCH zinc finger"/>
    <property type="match status" value="1"/>
</dbReference>
<evidence type="ECO:0000256" key="2">
    <source>
        <dbReference type="ARBA" id="ARBA00022771"/>
    </source>
</evidence>
<dbReference type="OrthoDB" id="10691155at2759"/>
<dbReference type="EMBL" id="RRYP01000734">
    <property type="protein sequence ID" value="TNV86932.1"/>
    <property type="molecule type" value="Genomic_DNA"/>
</dbReference>
<dbReference type="AlphaFoldDB" id="A0A8J8P2Q0"/>
<feature type="region of interest" description="Disordered" evidence="6">
    <location>
        <begin position="185"/>
        <end position="206"/>
    </location>
</feature>
<keyword evidence="3 5" id="KW-0862">Zinc</keyword>
<dbReference type="GO" id="GO:0003723">
    <property type="term" value="F:RNA binding"/>
    <property type="evidence" value="ECO:0007669"/>
    <property type="project" value="InterPro"/>
</dbReference>
<dbReference type="PROSITE" id="PS50103">
    <property type="entry name" value="ZF_C3H1"/>
    <property type="match status" value="1"/>
</dbReference>
<keyword evidence="10" id="KW-1185">Reference proteome</keyword>
<dbReference type="InterPro" id="IPR000571">
    <property type="entry name" value="Znf_CCCH"/>
</dbReference>
<evidence type="ECO:0000256" key="1">
    <source>
        <dbReference type="ARBA" id="ARBA00022723"/>
    </source>
</evidence>
<keyword evidence="2 5" id="KW-0863">Zinc-finger</keyword>
<organism evidence="9 10">
    <name type="scientific">Halteria grandinella</name>
    <dbReference type="NCBI Taxonomy" id="5974"/>
    <lineage>
        <taxon>Eukaryota</taxon>
        <taxon>Sar</taxon>
        <taxon>Alveolata</taxon>
        <taxon>Ciliophora</taxon>
        <taxon>Intramacronucleata</taxon>
        <taxon>Spirotrichea</taxon>
        <taxon>Stichotrichia</taxon>
        <taxon>Sporadotrichida</taxon>
        <taxon>Halteriidae</taxon>
        <taxon>Halteria</taxon>
    </lineage>
</organism>
<feature type="compositionally biased region" description="Basic and acidic residues" evidence="6">
    <location>
        <begin position="846"/>
        <end position="939"/>
    </location>
</feature>
<accession>A0A8J8P2Q0</accession>
<gene>
    <name evidence="9" type="ORF">FGO68_gene12121</name>
</gene>
<evidence type="ECO:0000256" key="3">
    <source>
        <dbReference type="ARBA" id="ARBA00022833"/>
    </source>
</evidence>
<proteinExistence type="predicted"/>
<keyword evidence="4" id="KW-0539">Nucleus</keyword>
<dbReference type="PROSITE" id="PS51319">
    <property type="entry name" value="TFIIS_N"/>
    <property type="match status" value="1"/>
</dbReference>
<evidence type="ECO:0000256" key="6">
    <source>
        <dbReference type="SAM" id="MobiDB-lite"/>
    </source>
</evidence>
<feature type="domain" description="C3H1-type" evidence="7">
    <location>
        <begin position="543"/>
        <end position="571"/>
    </location>
</feature>
<feature type="compositionally biased region" description="Basic residues" evidence="6">
    <location>
        <begin position="971"/>
        <end position="980"/>
    </location>
</feature>
<dbReference type="InterPro" id="IPR036855">
    <property type="entry name" value="Znf_CCCH_sf"/>
</dbReference>
<comment type="subcellular location">
    <subcellularLocation>
        <location evidence="4">Nucleus</location>
    </subcellularLocation>
</comment>
<sequence length="1000" mass="116465">MVHAFRKLPITVAVLREIKIGKKIQAIKRYFQNDTSCIIGQKATLIIKKWRDMVYEYQQQRVQNSMSQQAMEEQPVEPLPLQQVANTRLQEKLPPSQPFQQLQIQQNIFNQQPAVNSPTFPHPHSQYESLSHNDFLVQKEQEERNQRRNQMLDILNDQQSCDINQNSGDKLKLILKQKALFKGVSSNGMTEEDGRRQDGDWNQQQRDDHRFFSVPQDSCGDTYSQVNPDHLRAPIPKNEMEMQKILDRMHPLILYRLTLVKIDKRVSEGKIQFRSEPLKSNEKFNQTQRENKICPVFYQKLPDSQIPQMPLKEGPVVADTDGSNKDLVEVSTEISCAQIITTLEDHEDCSDQALLQNANLFILQKLKVFLSDFPKNFLENSDIIKQTLNLLEFKLQGQVLECPTPPLNDSEIEGLVFQVQKLFYELLIENYLCNKPNVMSILTSNGGLSQMSPLQKKTLYQDAKDFYFNSNQLGQLDAYQNDPSLDNPMNFAYPQAIIGPTGIMDFQGDLQLQQAYQNALQGSMLGAQPHMHPQIVQQRSLKNFRTVPCRLYHGPQGCTRGDQCHFIHDPIYQGIDIPKEILLKTRQDNSSKYGSMQPVPHGIAAGSQVTQLPAFVSGQIQTTSSLIQPTLIMPPPPPSIPPPYQSIDEVQKQIEINDHSHKSQQKASQVNPHLTEGKPLMQSTTYVQNLNTLQNMVKMETQLGTHILPPPVWTPQQAHILQSHPYFDPNFTNYIQQQDSLKRQQHSQYLLMMLSQPQQQQAAVVASTSTPLFTQQPQNALHPLYQQQKQMSDQETQEAHRRLLEQIKEEKEKKKLRFLQKQMKKEKLEKQTAQGESNAEPGKMVSDIKKEGSPDKKKDSKAVKKEDDKRDREHERAREREKDREKDRERDRERARERDREREREKERERERDRERDRHREYDRGRDRDRERDYRDRDRDRHHHSERSDHHRGDHHPSSTHKSRDGESRSRSRSNSRSKGSKSSSSYTRIEDRITKRRRR</sequence>
<evidence type="ECO:0000259" key="7">
    <source>
        <dbReference type="PROSITE" id="PS50103"/>
    </source>
</evidence>
<feature type="region of interest" description="Disordered" evidence="6">
    <location>
        <begin position="823"/>
        <end position="1000"/>
    </location>
</feature>
<dbReference type="PANTHER" id="PTHR46528:SF1">
    <property type="entry name" value="PROTEIN SON"/>
    <property type="match status" value="1"/>
</dbReference>
<dbReference type="GO" id="GO:0051726">
    <property type="term" value="P:regulation of cell cycle"/>
    <property type="evidence" value="ECO:0007669"/>
    <property type="project" value="InterPro"/>
</dbReference>
<dbReference type="SUPFAM" id="SSF47676">
    <property type="entry name" value="Conserved domain common to transcription factors TFIIS, elongin A, CRSP70"/>
    <property type="match status" value="1"/>
</dbReference>
<dbReference type="GO" id="GO:0043484">
    <property type="term" value="P:regulation of RNA splicing"/>
    <property type="evidence" value="ECO:0007669"/>
    <property type="project" value="InterPro"/>
</dbReference>
<comment type="caution">
    <text evidence="9">The sequence shown here is derived from an EMBL/GenBank/DDBJ whole genome shotgun (WGS) entry which is preliminary data.</text>
</comment>
<evidence type="ECO:0000256" key="4">
    <source>
        <dbReference type="PROSITE-ProRule" id="PRU00649"/>
    </source>
</evidence>
<reference evidence="9" key="1">
    <citation type="submission" date="2019-06" db="EMBL/GenBank/DDBJ databases">
        <authorList>
            <person name="Zheng W."/>
        </authorList>
    </citation>
    <scope>NUCLEOTIDE SEQUENCE</scope>
    <source>
        <strain evidence="9">QDHG01</strain>
    </source>
</reference>
<dbReference type="Pfam" id="PF08711">
    <property type="entry name" value="Med26"/>
    <property type="match status" value="1"/>
</dbReference>
<evidence type="ECO:0000313" key="10">
    <source>
        <dbReference type="Proteomes" id="UP000785679"/>
    </source>
</evidence>
<evidence type="ECO:0008006" key="11">
    <source>
        <dbReference type="Google" id="ProtNLM"/>
    </source>
</evidence>
<dbReference type="Proteomes" id="UP000785679">
    <property type="component" value="Unassembled WGS sequence"/>
</dbReference>
<name>A0A8J8P2Q0_HALGN</name>
<dbReference type="PANTHER" id="PTHR46528">
    <property type="entry name" value="PROTEIN SON"/>
    <property type="match status" value="1"/>
</dbReference>
<evidence type="ECO:0000259" key="8">
    <source>
        <dbReference type="PROSITE" id="PS51319"/>
    </source>
</evidence>
<feature type="compositionally biased region" description="Basic and acidic residues" evidence="6">
    <location>
        <begin position="192"/>
        <end position="206"/>
    </location>
</feature>
<evidence type="ECO:0000313" key="9">
    <source>
        <dbReference type="EMBL" id="TNV86932.1"/>
    </source>
</evidence>
<dbReference type="Gene3D" id="1.20.930.10">
    <property type="entry name" value="Conserved domain common to transcription factors TFIIS, elongin A, CRSP70"/>
    <property type="match status" value="1"/>
</dbReference>
<dbReference type="InterPro" id="IPR032922">
    <property type="entry name" value="SON"/>
</dbReference>
<feature type="compositionally biased region" description="Basic and acidic residues" evidence="6">
    <location>
        <begin position="946"/>
        <end position="970"/>
    </location>
</feature>
<dbReference type="InterPro" id="IPR017923">
    <property type="entry name" value="TFIIS_N"/>
</dbReference>
<dbReference type="GO" id="GO:0008270">
    <property type="term" value="F:zinc ion binding"/>
    <property type="evidence" value="ECO:0007669"/>
    <property type="project" value="UniProtKB-KW"/>
</dbReference>
<feature type="domain" description="TFIIS N-terminal" evidence="8">
    <location>
        <begin position="1"/>
        <end position="57"/>
    </location>
</feature>
<protein>
    <recommendedName>
        <fullName evidence="11">C3H1-type domain-containing protein</fullName>
    </recommendedName>
</protein>
<evidence type="ECO:0000256" key="5">
    <source>
        <dbReference type="PROSITE-ProRule" id="PRU00723"/>
    </source>
</evidence>